<dbReference type="GO" id="GO:0005351">
    <property type="term" value="F:carbohydrate:proton symporter activity"/>
    <property type="evidence" value="ECO:0007669"/>
    <property type="project" value="TreeGrafter"/>
</dbReference>
<proteinExistence type="inferred from homology"/>
<dbReference type="NCBIfam" id="TIGR00879">
    <property type="entry name" value="SP"/>
    <property type="match status" value="1"/>
</dbReference>
<keyword evidence="5 9" id="KW-1133">Transmembrane helix</keyword>
<feature type="transmembrane region" description="Helical" evidence="9">
    <location>
        <begin position="480"/>
        <end position="499"/>
    </location>
</feature>
<keyword evidence="6 9" id="KW-0472">Membrane</keyword>
<accession>A0A010RYI1</accession>
<feature type="transmembrane region" description="Helical" evidence="9">
    <location>
        <begin position="446"/>
        <end position="468"/>
    </location>
</feature>
<feature type="transmembrane region" description="Helical" evidence="9">
    <location>
        <begin position="315"/>
        <end position="337"/>
    </location>
</feature>
<dbReference type="OrthoDB" id="6612291at2759"/>
<keyword evidence="4 9" id="KW-0812">Transmembrane</keyword>
<feature type="transmembrane region" description="Helical" evidence="9">
    <location>
        <begin position="162"/>
        <end position="184"/>
    </location>
</feature>
<dbReference type="Pfam" id="PF00083">
    <property type="entry name" value="Sugar_tr"/>
    <property type="match status" value="1"/>
</dbReference>
<dbReference type="Gene3D" id="1.20.1250.20">
    <property type="entry name" value="MFS general substrate transporter like domains"/>
    <property type="match status" value="1"/>
</dbReference>
<feature type="transmembrane region" description="Helical" evidence="9">
    <location>
        <begin position="236"/>
        <end position="257"/>
    </location>
</feature>
<evidence type="ECO:0000256" key="6">
    <source>
        <dbReference type="ARBA" id="ARBA00023136"/>
    </source>
</evidence>
<dbReference type="PANTHER" id="PTHR48022">
    <property type="entry name" value="PLASTIDIC GLUCOSE TRANSPORTER 4"/>
    <property type="match status" value="1"/>
</dbReference>
<evidence type="ECO:0000256" key="1">
    <source>
        <dbReference type="ARBA" id="ARBA00004141"/>
    </source>
</evidence>
<dbReference type="PROSITE" id="PS50850">
    <property type="entry name" value="MFS"/>
    <property type="match status" value="1"/>
</dbReference>
<comment type="caution">
    <text evidence="11">The sequence shown here is derived from an EMBL/GenBank/DDBJ whole genome shotgun (WGS) entry which is preliminary data.</text>
</comment>
<evidence type="ECO:0000256" key="4">
    <source>
        <dbReference type="ARBA" id="ARBA00022692"/>
    </source>
</evidence>
<dbReference type="PANTHER" id="PTHR48022:SF83">
    <property type="entry name" value="MAJOR FACILITATOR SUPERFAMILY (MFS) PROFILE DOMAIN-CONTAINING PROTEIN"/>
    <property type="match status" value="1"/>
</dbReference>
<comment type="similarity">
    <text evidence="2 7">Belongs to the major facilitator superfamily. Sugar transporter (TC 2.A.1.1) family.</text>
</comment>
<reference evidence="11 12" key="1">
    <citation type="submission" date="2014-02" db="EMBL/GenBank/DDBJ databases">
        <title>The genome sequence of Colletotrichum fioriniae PJ7.</title>
        <authorList>
            <person name="Baroncelli R."/>
            <person name="Thon M.R."/>
        </authorList>
    </citation>
    <scope>NUCLEOTIDE SEQUENCE [LARGE SCALE GENOMIC DNA]</scope>
    <source>
        <strain evidence="11 12">PJ7</strain>
    </source>
</reference>
<dbReference type="FunFam" id="1.20.1250.20:FF:000078">
    <property type="entry name" value="MFS maltose transporter, putative"/>
    <property type="match status" value="1"/>
</dbReference>
<gene>
    <name evidence="11" type="ORF">CFIO01_12988</name>
</gene>
<dbReference type="KEGG" id="cfj:CFIO01_12988"/>
<evidence type="ECO:0000256" key="5">
    <source>
        <dbReference type="ARBA" id="ARBA00022989"/>
    </source>
</evidence>
<dbReference type="AlphaFoldDB" id="A0A010RYI1"/>
<feature type="transmembrane region" description="Helical" evidence="9">
    <location>
        <begin position="349"/>
        <end position="366"/>
    </location>
</feature>
<feature type="transmembrane region" description="Helical" evidence="9">
    <location>
        <begin position="102"/>
        <end position="127"/>
    </location>
</feature>
<name>A0A010RYI1_9PEZI</name>
<evidence type="ECO:0000256" key="3">
    <source>
        <dbReference type="ARBA" id="ARBA00022448"/>
    </source>
</evidence>
<dbReference type="InterPro" id="IPR005828">
    <property type="entry name" value="MFS_sugar_transport-like"/>
</dbReference>
<evidence type="ECO:0000256" key="2">
    <source>
        <dbReference type="ARBA" id="ARBA00010992"/>
    </source>
</evidence>
<feature type="transmembrane region" description="Helical" evidence="9">
    <location>
        <begin position="409"/>
        <end position="434"/>
    </location>
</feature>
<dbReference type="InterPro" id="IPR050360">
    <property type="entry name" value="MFS_Sugar_Transporters"/>
</dbReference>
<dbReference type="eggNOG" id="KOG0254">
    <property type="taxonomic scope" value="Eukaryota"/>
</dbReference>
<dbReference type="InterPro" id="IPR003663">
    <property type="entry name" value="Sugar/inositol_transpt"/>
</dbReference>
<dbReference type="SUPFAM" id="SSF103473">
    <property type="entry name" value="MFS general substrate transporter"/>
    <property type="match status" value="1"/>
</dbReference>
<comment type="subcellular location">
    <subcellularLocation>
        <location evidence="1">Membrane</location>
        <topology evidence="1">Multi-pass membrane protein</topology>
    </subcellularLocation>
</comment>
<evidence type="ECO:0000313" key="12">
    <source>
        <dbReference type="Proteomes" id="UP000020467"/>
    </source>
</evidence>
<evidence type="ECO:0000259" key="10">
    <source>
        <dbReference type="PROSITE" id="PS50850"/>
    </source>
</evidence>
<dbReference type="InterPro" id="IPR036259">
    <property type="entry name" value="MFS_trans_sf"/>
</dbReference>
<evidence type="ECO:0000256" key="8">
    <source>
        <dbReference type="SAM" id="MobiDB-lite"/>
    </source>
</evidence>
<protein>
    <submittedName>
        <fullName evidence="11">MFS maltose permease MalP</fullName>
    </submittedName>
</protein>
<dbReference type="GO" id="GO:0016020">
    <property type="term" value="C:membrane"/>
    <property type="evidence" value="ECO:0007669"/>
    <property type="project" value="UniProtKB-SubCell"/>
</dbReference>
<feature type="transmembrane region" description="Helical" evidence="9">
    <location>
        <begin position="58"/>
        <end position="82"/>
    </location>
</feature>
<feature type="region of interest" description="Disordered" evidence="8">
    <location>
        <begin position="1"/>
        <end position="39"/>
    </location>
</feature>
<keyword evidence="12" id="KW-1185">Reference proteome</keyword>
<evidence type="ECO:0000313" key="11">
    <source>
        <dbReference type="EMBL" id="EXF77333.1"/>
    </source>
</evidence>
<evidence type="ECO:0000256" key="9">
    <source>
        <dbReference type="SAM" id="Phobius"/>
    </source>
</evidence>
<feature type="domain" description="Major facilitator superfamily (MFS) profile" evidence="10">
    <location>
        <begin position="60"/>
        <end position="503"/>
    </location>
</feature>
<evidence type="ECO:0000256" key="7">
    <source>
        <dbReference type="RuleBase" id="RU003346"/>
    </source>
</evidence>
<dbReference type="InterPro" id="IPR020846">
    <property type="entry name" value="MFS_dom"/>
</dbReference>
<dbReference type="HOGENOM" id="CLU_001265_11_5_1"/>
<dbReference type="EMBL" id="JARH01000730">
    <property type="protein sequence ID" value="EXF77333.1"/>
    <property type="molecule type" value="Genomic_DNA"/>
</dbReference>
<organism evidence="11 12">
    <name type="scientific">Colletotrichum fioriniae PJ7</name>
    <dbReference type="NCBI Taxonomy" id="1445577"/>
    <lineage>
        <taxon>Eukaryota</taxon>
        <taxon>Fungi</taxon>
        <taxon>Dikarya</taxon>
        <taxon>Ascomycota</taxon>
        <taxon>Pezizomycotina</taxon>
        <taxon>Sordariomycetes</taxon>
        <taxon>Hypocreomycetidae</taxon>
        <taxon>Glomerellales</taxon>
        <taxon>Glomerellaceae</taxon>
        <taxon>Colletotrichum</taxon>
        <taxon>Colletotrichum acutatum species complex</taxon>
    </lineage>
</organism>
<feature type="transmembrane region" description="Helical" evidence="9">
    <location>
        <begin position="378"/>
        <end position="397"/>
    </location>
</feature>
<keyword evidence="3 7" id="KW-0813">Transport</keyword>
<sequence>MVSSETKVSPKAKDTHDSLAPPTAIDTHDHQKTLGHGASSLGPELTVREAFQQHRQAAFWAAWFIIPNAVIGYDATTLGNLVGLPQFRKDFGYESPPGSGSFTLSASWTAAFPYAHIIGFCLGPLWAGWCTDRFGPKKTLLGCTATSCLTLLIQIFGRNAAVIFAGAVLTGLVTGSFPALGPAYISEILPVSLRGIGLAANNLAQVAGSFISVGVLRGTEGLSNKWAYKIPFITEYAFPAMFIMGAVFAPEAPWFLVKKGRYHQAATSLRRTGYACDTELIVTHMKDTIQREEQYANSTTYLDCFKGTNLRRTTIASICYSGQFLSGINVATSYSTYFFQLAGIESSQAFNLSLGLFGLGIFGNILSWPMLQIWGRRAGYISTCLATTLVMFLVGFLDLAPRSNNAAIYAKSVMLIIFYFLYNCGLGPLVYAIIAEIPSTKIRGQTLGVAASVSHIFSLSITAGLPYAMSPTEGNWGGKIGFLFGGLGTLLFIWAFLCLPETKNRTFEEIDYLFRRKTSARKFSSALIELEDLTVIEGQSADIG</sequence>
<dbReference type="Proteomes" id="UP000020467">
    <property type="component" value="Unassembled WGS sequence"/>
</dbReference>